<dbReference type="PANTHER" id="PTHR22929">
    <property type="entry name" value="RNA POLYMERASE III TRANSCRIPTION INITIATION FACTOR B"/>
    <property type="match status" value="1"/>
</dbReference>
<evidence type="ECO:0000259" key="2">
    <source>
        <dbReference type="PROSITE" id="PS50090"/>
    </source>
</evidence>
<protein>
    <recommendedName>
        <fullName evidence="2">Myb-like domain-containing protein</fullName>
    </recommendedName>
</protein>
<feature type="compositionally biased region" description="Low complexity" evidence="1">
    <location>
        <begin position="211"/>
        <end position="222"/>
    </location>
</feature>
<organism evidence="3 4">
    <name type="scientific">Malassezia globosa (strain ATCC MYA-4612 / CBS 7966)</name>
    <name type="common">Dandruff-associated fungus</name>
    <dbReference type="NCBI Taxonomy" id="425265"/>
    <lineage>
        <taxon>Eukaryota</taxon>
        <taxon>Fungi</taxon>
        <taxon>Dikarya</taxon>
        <taxon>Basidiomycota</taxon>
        <taxon>Ustilaginomycotina</taxon>
        <taxon>Malasseziomycetes</taxon>
        <taxon>Malasseziales</taxon>
        <taxon>Malasseziaceae</taxon>
        <taxon>Malassezia</taxon>
    </lineage>
</organism>
<proteinExistence type="predicted"/>
<accession>A8Q9A6</accession>
<dbReference type="InterPro" id="IPR039467">
    <property type="entry name" value="TFIIIB_B''_Myb"/>
</dbReference>
<feature type="compositionally biased region" description="Acidic residues" evidence="1">
    <location>
        <begin position="514"/>
        <end position="525"/>
    </location>
</feature>
<feature type="region of interest" description="Disordered" evidence="1">
    <location>
        <begin position="300"/>
        <end position="358"/>
    </location>
</feature>
<name>A8Q9A6_MALGO</name>
<feature type="compositionally biased region" description="Polar residues" evidence="1">
    <location>
        <begin position="309"/>
        <end position="344"/>
    </location>
</feature>
<comment type="caution">
    <text evidence="3">The sequence shown here is derived from an EMBL/GenBank/DDBJ whole genome shotgun (WGS) entry which is preliminary data.</text>
</comment>
<dbReference type="EMBL" id="AAYY01000013">
    <property type="protein sequence ID" value="EDP42196.1"/>
    <property type="molecule type" value="Genomic_DNA"/>
</dbReference>
<dbReference type="STRING" id="425265.A8Q9A6"/>
<keyword evidence="4" id="KW-1185">Reference proteome</keyword>
<feature type="domain" description="Myb-like" evidence="2">
    <location>
        <begin position="416"/>
        <end position="466"/>
    </location>
</feature>
<dbReference type="VEuPathDB" id="FungiDB:MGL_3445"/>
<dbReference type="OrthoDB" id="272624at2759"/>
<evidence type="ECO:0000313" key="3">
    <source>
        <dbReference type="EMBL" id="EDP42196.1"/>
    </source>
</evidence>
<dbReference type="CDD" id="cd00167">
    <property type="entry name" value="SANT"/>
    <property type="match status" value="1"/>
</dbReference>
<dbReference type="Gene3D" id="1.10.10.60">
    <property type="entry name" value="Homeodomain-like"/>
    <property type="match status" value="1"/>
</dbReference>
<feature type="compositionally biased region" description="Low complexity" evidence="1">
    <location>
        <begin position="67"/>
        <end position="113"/>
    </location>
</feature>
<dbReference type="InParanoid" id="A8Q9A6"/>
<dbReference type="SUPFAM" id="SSF46689">
    <property type="entry name" value="Homeodomain-like"/>
    <property type="match status" value="1"/>
</dbReference>
<dbReference type="Pfam" id="PF15963">
    <property type="entry name" value="Myb_DNA-bind_7"/>
    <property type="match status" value="1"/>
</dbReference>
<feature type="region of interest" description="Disordered" evidence="1">
    <location>
        <begin position="491"/>
        <end position="525"/>
    </location>
</feature>
<dbReference type="GeneID" id="5853717"/>
<gene>
    <name evidence="3" type="ORF">MGL_3445</name>
</gene>
<dbReference type="SMART" id="SM00717">
    <property type="entry name" value="SANT"/>
    <property type="match status" value="1"/>
</dbReference>
<dbReference type="Proteomes" id="UP000008837">
    <property type="component" value="Unassembled WGS sequence"/>
</dbReference>
<dbReference type="KEGG" id="mgl:MGL_3445"/>
<feature type="region of interest" description="Disordered" evidence="1">
    <location>
        <begin position="208"/>
        <end position="260"/>
    </location>
</feature>
<feature type="compositionally biased region" description="Polar residues" evidence="1">
    <location>
        <begin position="114"/>
        <end position="125"/>
    </location>
</feature>
<sequence>MSRIEKGTQRFRPAVAIGKRSSQTEKANDSAAPRPAPINVPSRTRIDTPSRSASSMRILPGQRRETAGTIASGSNSGAGSSSNIQSISTRTPTQVQQPSSQSAPSTSSGIPSSGTARSYAFSSQPPKIRVPIQPRRQVRDSSPSESSKRALNRGASTLSPYERFLHAAQADPLRILQMDVDSDPSAIAEKAAEAWQCLDPAVRADYGAPGTTLESTASTTQTRIRGPRKRTNNSISDDEAEYQRQCAQDESGTMSMDADLPPMRVDIGTTRMESIAVTNWRSGRASSRTFELERIRARQLKKRRDEALGQQQIQDGERTMSQSAEGQTHGNESMKSSETPTPSDTPRETPAPDVEPQFGENRFAVQTRIVDGKIVLDEQSLFANYRDDEQQEREQRNWEVIDERESDQFINSATRGKQRRTQRWTGEETERFFHAISQWGTDFEMITRLFPRRTRREIKAKWTRESRQNPQRLDDAFQRRTAVDLNAYGQAAGVDLSGPPPVITPRTETKADVNEEVIEEDSNVQ</sequence>
<dbReference type="GO" id="GO:0001156">
    <property type="term" value="F:TFIIIC-class transcription factor complex binding"/>
    <property type="evidence" value="ECO:0007669"/>
    <property type="project" value="TreeGrafter"/>
</dbReference>
<dbReference type="OMA" id="RRTWTEK"/>
<dbReference type="RefSeq" id="XP_001729410.1">
    <property type="nucleotide sequence ID" value="XM_001729358.1"/>
</dbReference>
<evidence type="ECO:0000256" key="1">
    <source>
        <dbReference type="SAM" id="MobiDB-lite"/>
    </source>
</evidence>
<dbReference type="PROSITE" id="PS50090">
    <property type="entry name" value="MYB_LIKE"/>
    <property type="match status" value="1"/>
</dbReference>
<dbReference type="InterPro" id="IPR009057">
    <property type="entry name" value="Homeodomain-like_sf"/>
</dbReference>
<dbReference type="AlphaFoldDB" id="A8Q9A6"/>
<dbReference type="GO" id="GO:0000126">
    <property type="term" value="C:transcription factor TFIIIB complex"/>
    <property type="evidence" value="ECO:0007669"/>
    <property type="project" value="TreeGrafter"/>
</dbReference>
<reference evidence="3 4" key="1">
    <citation type="journal article" date="2007" name="Proc. Natl. Acad. Sci. U.S.A.">
        <title>Dandruff-associated Malassezia genomes reveal convergent and divergent virulence traits shared with plant and human fungal pathogens.</title>
        <authorList>
            <person name="Xu J."/>
            <person name="Saunders C.W."/>
            <person name="Hu P."/>
            <person name="Grant R.A."/>
            <person name="Boekhout T."/>
            <person name="Kuramae E.E."/>
            <person name="Kronstad J.W."/>
            <person name="Deangelis Y.M."/>
            <person name="Reeder N.L."/>
            <person name="Johnstone K.R."/>
            <person name="Leland M."/>
            <person name="Fieno A.M."/>
            <person name="Begley W.M."/>
            <person name="Sun Y."/>
            <person name="Lacey M.P."/>
            <person name="Chaudhary T."/>
            <person name="Keough T."/>
            <person name="Chu L."/>
            <person name="Sears R."/>
            <person name="Yuan B."/>
            <person name="Dawson T.L.Jr."/>
        </authorList>
    </citation>
    <scope>NUCLEOTIDE SEQUENCE [LARGE SCALE GENOMIC DNA]</scope>
    <source>
        <strain evidence="4">ATCC MYA-4612 / CBS 7966</strain>
    </source>
</reference>
<dbReference type="PANTHER" id="PTHR22929:SF0">
    <property type="entry name" value="TRANSCRIPTION FACTOR TFIIIB COMPONENT B'' HOMOLOG"/>
    <property type="match status" value="1"/>
</dbReference>
<dbReference type="GO" id="GO:0070898">
    <property type="term" value="P:RNA polymerase III preinitiation complex assembly"/>
    <property type="evidence" value="ECO:0007669"/>
    <property type="project" value="TreeGrafter"/>
</dbReference>
<feature type="region of interest" description="Disordered" evidence="1">
    <location>
        <begin position="1"/>
        <end position="155"/>
    </location>
</feature>
<feature type="compositionally biased region" description="Polar residues" evidence="1">
    <location>
        <begin position="245"/>
        <end position="254"/>
    </location>
</feature>
<dbReference type="InterPro" id="IPR001005">
    <property type="entry name" value="SANT/Myb"/>
</dbReference>
<evidence type="ECO:0000313" key="4">
    <source>
        <dbReference type="Proteomes" id="UP000008837"/>
    </source>
</evidence>